<evidence type="ECO:0000259" key="2">
    <source>
        <dbReference type="PROSITE" id="PS50835"/>
    </source>
</evidence>
<name>A0A2D0PCU8_9CAUD</name>
<dbReference type="PROSITE" id="PS50835">
    <property type="entry name" value="IG_LIKE"/>
    <property type="match status" value="1"/>
</dbReference>
<dbReference type="InterPro" id="IPR007110">
    <property type="entry name" value="Ig-like_dom"/>
</dbReference>
<organism evidence="3 4">
    <name type="scientific">Yersinia phage fPS-52</name>
    <dbReference type="NCBI Taxonomy" id="2052751"/>
    <lineage>
        <taxon>Viruses</taxon>
        <taxon>Duplodnaviria</taxon>
        <taxon>Heunggongvirae</taxon>
        <taxon>Uroviricota</taxon>
        <taxon>Caudoviricetes</taxon>
        <taxon>Autographivirales</taxon>
        <taxon>Autotranscriptaviridae</taxon>
        <taxon>Studiervirinae</taxon>
        <taxon>Helsettvirus</taxon>
        <taxon>Helsettvirus fPS9</taxon>
    </lineage>
</organism>
<proteinExistence type="predicted"/>
<gene>
    <name evidence="3" type="primary">g003</name>
</gene>
<protein>
    <recommendedName>
        <fullName evidence="2">Ig-like domain-containing protein</fullName>
    </recommendedName>
</protein>
<evidence type="ECO:0000313" key="3">
    <source>
        <dbReference type="EMBL" id="SOO46335.1"/>
    </source>
</evidence>
<keyword evidence="1" id="KW-0175">Coiled coil</keyword>
<feature type="coiled-coil region" evidence="1">
    <location>
        <begin position="30"/>
        <end position="57"/>
    </location>
</feature>
<dbReference type="Proteomes" id="UP000241812">
    <property type="component" value="Segment"/>
</dbReference>
<feature type="domain" description="Ig-like" evidence="2">
    <location>
        <begin position="1"/>
        <end position="82"/>
    </location>
</feature>
<dbReference type="EMBL" id="LT961837">
    <property type="protein sequence ID" value="SOO46335.1"/>
    <property type="molecule type" value="Genomic_DNA"/>
</dbReference>
<evidence type="ECO:0000313" key="4">
    <source>
        <dbReference type="Proteomes" id="UP000241812"/>
    </source>
</evidence>
<accession>A0A2D0PCU8</accession>
<reference evidence="4" key="1">
    <citation type="submission" date="2017-10" db="EMBL/GenBank/DDBJ databases">
        <authorList>
            <person name="Skurnik M."/>
        </authorList>
    </citation>
    <scope>NUCLEOTIDE SEQUENCE [LARGE SCALE GENOMIC DNA]</scope>
</reference>
<sequence>MTIITIICIMVTLSALVTTSWYRTGKNNELEHAVVAQRKAENQLNALENQLRESQRHFSITHDNCTELQCDVNNKRSTILRQ</sequence>
<evidence type="ECO:0000256" key="1">
    <source>
        <dbReference type="SAM" id="Coils"/>
    </source>
</evidence>